<proteinExistence type="inferred from homology"/>
<reference evidence="5" key="1">
    <citation type="journal article" date="2021" name="Nat. Commun.">
        <title>Genetic determinants of endophytism in the Arabidopsis root mycobiome.</title>
        <authorList>
            <person name="Mesny F."/>
            <person name="Miyauchi S."/>
            <person name="Thiergart T."/>
            <person name="Pickel B."/>
            <person name="Atanasova L."/>
            <person name="Karlsson M."/>
            <person name="Huettel B."/>
            <person name="Barry K.W."/>
            <person name="Haridas S."/>
            <person name="Chen C."/>
            <person name="Bauer D."/>
            <person name="Andreopoulos W."/>
            <person name="Pangilinan J."/>
            <person name="LaButti K."/>
            <person name="Riley R."/>
            <person name="Lipzen A."/>
            <person name="Clum A."/>
            <person name="Drula E."/>
            <person name="Henrissat B."/>
            <person name="Kohler A."/>
            <person name="Grigoriev I.V."/>
            <person name="Martin F.M."/>
            <person name="Hacquard S."/>
        </authorList>
    </citation>
    <scope>NUCLEOTIDE SEQUENCE</scope>
    <source>
        <strain evidence="5">MPI-SDFR-AT-0068</strain>
    </source>
</reference>
<dbReference type="InterPro" id="IPR000073">
    <property type="entry name" value="AB_hydrolase_1"/>
</dbReference>
<gene>
    <name evidence="5" type="ORF">BKA59DRAFT_521485</name>
</gene>
<dbReference type="SUPFAM" id="SSF53474">
    <property type="entry name" value="alpha/beta-Hydrolases"/>
    <property type="match status" value="1"/>
</dbReference>
<name>A0A8K0WEZ7_9HYPO</name>
<accession>A0A8K0WEZ7</accession>
<dbReference type="InterPro" id="IPR029058">
    <property type="entry name" value="AB_hydrolase_fold"/>
</dbReference>
<protein>
    <submittedName>
        <fullName evidence="5">Alpha/Beta hydrolase protein</fullName>
    </submittedName>
</protein>
<comment type="caution">
    <text evidence="5">The sequence shown here is derived from an EMBL/GenBank/DDBJ whole genome shotgun (WGS) entry which is preliminary data.</text>
</comment>
<dbReference type="PANTHER" id="PTHR43248:SF25">
    <property type="entry name" value="AB HYDROLASE-1 DOMAIN-CONTAINING PROTEIN-RELATED"/>
    <property type="match status" value="1"/>
</dbReference>
<dbReference type="GO" id="GO:0016787">
    <property type="term" value="F:hydrolase activity"/>
    <property type="evidence" value="ECO:0007669"/>
    <property type="project" value="UniProtKB-KW"/>
</dbReference>
<evidence type="ECO:0000313" key="6">
    <source>
        <dbReference type="Proteomes" id="UP000813427"/>
    </source>
</evidence>
<evidence type="ECO:0000256" key="2">
    <source>
        <dbReference type="ARBA" id="ARBA00022801"/>
    </source>
</evidence>
<dbReference type="AlphaFoldDB" id="A0A8K0WEZ7"/>
<evidence type="ECO:0000259" key="4">
    <source>
        <dbReference type="Pfam" id="PF00561"/>
    </source>
</evidence>
<dbReference type="Proteomes" id="UP000813427">
    <property type="component" value="Unassembled WGS sequence"/>
</dbReference>
<evidence type="ECO:0000256" key="1">
    <source>
        <dbReference type="ARBA" id="ARBA00010088"/>
    </source>
</evidence>
<feature type="domain" description="AB hydrolase-1" evidence="4">
    <location>
        <begin position="86"/>
        <end position="457"/>
    </location>
</feature>
<keyword evidence="3" id="KW-0732">Signal</keyword>
<dbReference type="InterPro" id="IPR051601">
    <property type="entry name" value="Serine_prot/Carboxylest_S33"/>
</dbReference>
<dbReference type="Gene3D" id="3.40.50.1820">
    <property type="entry name" value="alpha/beta hydrolase"/>
    <property type="match status" value="1"/>
</dbReference>
<keyword evidence="2 5" id="KW-0378">Hydrolase</keyword>
<dbReference type="Pfam" id="PF00561">
    <property type="entry name" value="Abhydrolase_1"/>
    <property type="match status" value="1"/>
</dbReference>
<evidence type="ECO:0000313" key="5">
    <source>
        <dbReference type="EMBL" id="KAH7256191.1"/>
    </source>
</evidence>
<comment type="similarity">
    <text evidence="1">Belongs to the peptidase S33 family.</text>
</comment>
<feature type="signal peptide" evidence="3">
    <location>
        <begin position="1"/>
        <end position="25"/>
    </location>
</feature>
<sequence length="510" mass="55812">MKPLTNALILLAGLGLGYRPASCHGHKMVYDFDHIKPSTNLNWKPCFNDFNCSRLQVPLDYSNKSLGTTSIAFLKLAGANATAKSPSIVLIPGGPGNSGVDLLLSSAVMAKQMFGEEYNIVSFDPRGVNNSGPSLDCFSDNSEARSAFQRLHNTGITNVSTTSLEEQYYSSSIYGEWCNHAVKTKFPHGYYVTTPAVARDLLTFVEAESKLAGQKSSDAKLWAYGISYGTVIGTTFASMFPDRVGRMVLDGIVDAELYYRNAYTANVDQADEAMDKFSALCHSAGSEKCSFWGPTAKNITARLDNLIRHLQNRPVPISGAQTRSLPAMVTYSDLKALFLTALYTPVAMFPVMAEVLHQVENGNVTALVGMFESTIIPTDANHVIQCSDASRTNSITTLQEFKSYVEHTTRKSKYIGDIYPIYVDSVPTSYPILFTSNTIDPITPLRSAQESSSRFPGSVLLLQEAIGHTVVNQGASICYVEHIRAYYQGVIPSSKITCPKQYTPFLNSPF</sequence>
<dbReference type="EMBL" id="JAGPXF010000002">
    <property type="protein sequence ID" value="KAH7256191.1"/>
    <property type="molecule type" value="Genomic_DNA"/>
</dbReference>
<dbReference type="OrthoDB" id="425534at2759"/>
<evidence type="ECO:0000256" key="3">
    <source>
        <dbReference type="SAM" id="SignalP"/>
    </source>
</evidence>
<dbReference type="PANTHER" id="PTHR43248">
    <property type="entry name" value="2-SUCCINYL-6-HYDROXY-2,4-CYCLOHEXADIENE-1-CARBOXYLATE SYNTHASE"/>
    <property type="match status" value="1"/>
</dbReference>
<feature type="chain" id="PRO_5035421487" evidence="3">
    <location>
        <begin position="26"/>
        <end position="510"/>
    </location>
</feature>
<keyword evidence="6" id="KW-1185">Reference proteome</keyword>
<organism evidence="5 6">
    <name type="scientific">Fusarium tricinctum</name>
    <dbReference type="NCBI Taxonomy" id="61284"/>
    <lineage>
        <taxon>Eukaryota</taxon>
        <taxon>Fungi</taxon>
        <taxon>Dikarya</taxon>
        <taxon>Ascomycota</taxon>
        <taxon>Pezizomycotina</taxon>
        <taxon>Sordariomycetes</taxon>
        <taxon>Hypocreomycetidae</taxon>
        <taxon>Hypocreales</taxon>
        <taxon>Nectriaceae</taxon>
        <taxon>Fusarium</taxon>
        <taxon>Fusarium tricinctum species complex</taxon>
    </lineage>
</organism>